<reference evidence="3" key="2">
    <citation type="journal article" date="2018" name="BMC Genomics">
        <title>A manually annotated Actinidia chinensis var. chinensis (kiwifruit) genome highlights the challenges associated with draft genomes and gene prediction in plants.</title>
        <authorList>
            <person name="Pilkington S.M."/>
            <person name="Crowhurst R."/>
            <person name="Hilario E."/>
            <person name="Nardozza S."/>
            <person name="Fraser L."/>
            <person name="Peng Y."/>
            <person name="Gunaseelan K."/>
            <person name="Simpson R."/>
            <person name="Tahir J."/>
            <person name="Deroles S.C."/>
            <person name="Templeton K."/>
            <person name="Luo Z."/>
            <person name="Davy M."/>
            <person name="Cheng C."/>
            <person name="McNeilage M."/>
            <person name="Scaglione D."/>
            <person name="Liu Y."/>
            <person name="Zhang Q."/>
            <person name="Datson P."/>
            <person name="De Silva N."/>
            <person name="Gardiner S.E."/>
            <person name="Bassett H."/>
            <person name="Chagne D."/>
            <person name="McCallum J."/>
            <person name="Dzierzon H."/>
            <person name="Deng C."/>
            <person name="Wang Y.Y."/>
            <person name="Barron L."/>
            <person name="Manako K."/>
            <person name="Bowen J."/>
            <person name="Foster T.M."/>
            <person name="Erridge Z.A."/>
            <person name="Tiffin H."/>
            <person name="Waite C.N."/>
            <person name="Davies K.M."/>
            <person name="Grierson E.P."/>
            <person name="Laing W.A."/>
            <person name="Kirk R."/>
            <person name="Chen X."/>
            <person name="Wood M."/>
            <person name="Montefiori M."/>
            <person name="Brummell D.A."/>
            <person name="Schwinn K.E."/>
            <person name="Catanach A."/>
            <person name="Fullerton C."/>
            <person name="Li D."/>
            <person name="Meiyalaghan S."/>
            <person name="Nieuwenhuizen N."/>
            <person name="Read N."/>
            <person name="Prakash R."/>
            <person name="Hunter D."/>
            <person name="Zhang H."/>
            <person name="McKenzie M."/>
            <person name="Knabel M."/>
            <person name="Harris A."/>
            <person name="Allan A.C."/>
            <person name="Gleave A."/>
            <person name="Chen A."/>
            <person name="Janssen B.J."/>
            <person name="Plunkett B."/>
            <person name="Ampomah-Dwamena C."/>
            <person name="Voogd C."/>
            <person name="Leif D."/>
            <person name="Lafferty D."/>
            <person name="Souleyre E.J.F."/>
            <person name="Varkonyi-Gasic E."/>
            <person name="Gambi F."/>
            <person name="Hanley J."/>
            <person name="Yao J.L."/>
            <person name="Cheung J."/>
            <person name="David K.M."/>
            <person name="Warren B."/>
            <person name="Marsh K."/>
            <person name="Snowden K.C."/>
            <person name="Lin-Wang K."/>
            <person name="Brian L."/>
            <person name="Martinez-Sanchez M."/>
            <person name="Wang M."/>
            <person name="Ileperuma N."/>
            <person name="Macnee N."/>
            <person name="Campin R."/>
            <person name="McAtee P."/>
            <person name="Drummond R.S.M."/>
            <person name="Espley R.V."/>
            <person name="Ireland H.S."/>
            <person name="Wu R."/>
            <person name="Atkinson R.G."/>
            <person name="Karunairetnam S."/>
            <person name="Bulley S."/>
            <person name="Chunkath S."/>
            <person name="Hanley Z."/>
            <person name="Storey R."/>
            <person name="Thrimawithana A.H."/>
            <person name="Thomson S."/>
            <person name="David C."/>
            <person name="Testolin R."/>
            <person name="Huang H."/>
            <person name="Hellens R.P."/>
            <person name="Schaffer R.J."/>
        </authorList>
    </citation>
    <scope>NUCLEOTIDE SEQUENCE [LARGE SCALE GENOMIC DNA]</scope>
    <source>
        <strain evidence="3">cv. Red5</strain>
    </source>
</reference>
<dbReference type="OMA" id="CCCCFAP"/>
<dbReference type="AlphaFoldDB" id="A0A2R6RX68"/>
<evidence type="ECO:0000313" key="2">
    <source>
        <dbReference type="EMBL" id="PSS34606.1"/>
    </source>
</evidence>
<keyword evidence="1" id="KW-0812">Transmembrane</keyword>
<protein>
    <submittedName>
        <fullName evidence="2">UPF0481 protein</fullName>
    </submittedName>
</protein>
<gene>
    <name evidence="2" type="ORF">CEY00_Acc01709</name>
</gene>
<evidence type="ECO:0000313" key="3">
    <source>
        <dbReference type="Proteomes" id="UP000241394"/>
    </source>
</evidence>
<dbReference type="OrthoDB" id="10281741at2759"/>
<feature type="transmembrane region" description="Helical" evidence="1">
    <location>
        <begin position="510"/>
        <end position="534"/>
    </location>
</feature>
<dbReference type="Proteomes" id="UP000241394">
    <property type="component" value="Chromosome LG2"/>
</dbReference>
<evidence type="ECO:0000256" key="1">
    <source>
        <dbReference type="SAM" id="Phobius"/>
    </source>
</evidence>
<comment type="caution">
    <text evidence="2">The sequence shown here is derived from an EMBL/GenBank/DDBJ whole genome shotgun (WGS) entry which is preliminary data.</text>
</comment>
<dbReference type="Pfam" id="PF03140">
    <property type="entry name" value="DUF247"/>
    <property type="match status" value="1"/>
</dbReference>
<reference evidence="2 3" key="1">
    <citation type="submission" date="2017-07" db="EMBL/GenBank/DDBJ databases">
        <title>An improved, manually edited Actinidia chinensis var. chinensis (kiwifruit) genome highlights the challenges associated with draft genomes and gene prediction in plants.</title>
        <authorList>
            <person name="Pilkington S."/>
            <person name="Crowhurst R."/>
            <person name="Hilario E."/>
            <person name="Nardozza S."/>
            <person name="Fraser L."/>
            <person name="Peng Y."/>
            <person name="Gunaseelan K."/>
            <person name="Simpson R."/>
            <person name="Tahir J."/>
            <person name="Deroles S."/>
            <person name="Templeton K."/>
            <person name="Luo Z."/>
            <person name="Davy M."/>
            <person name="Cheng C."/>
            <person name="Mcneilage M."/>
            <person name="Scaglione D."/>
            <person name="Liu Y."/>
            <person name="Zhang Q."/>
            <person name="Datson P."/>
            <person name="De Silva N."/>
            <person name="Gardiner S."/>
            <person name="Bassett H."/>
            <person name="Chagne D."/>
            <person name="Mccallum J."/>
            <person name="Dzierzon H."/>
            <person name="Deng C."/>
            <person name="Wang Y.-Y."/>
            <person name="Barron N."/>
            <person name="Manako K."/>
            <person name="Bowen J."/>
            <person name="Foster T."/>
            <person name="Erridge Z."/>
            <person name="Tiffin H."/>
            <person name="Waite C."/>
            <person name="Davies K."/>
            <person name="Grierson E."/>
            <person name="Laing W."/>
            <person name="Kirk R."/>
            <person name="Chen X."/>
            <person name="Wood M."/>
            <person name="Montefiori M."/>
            <person name="Brummell D."/>
            <person name="Schwinn K."/>
            <person name="Catanach A."/>
            <person name="Fullerton C."/>
            <person name="Li D."/>
            <person name="Meiyalaghan S."/>
            <person name="Nieuwenhuizen N."/>
            <person name="Read N."/>
            <person name="Prakash R."/>
            <person name="Hunter D."/>
            <person name="Zhang H."/>
            <person name="Mckenzie M."/>
            <person name="Knabel M."/>
            <person name="Harris A."/>
            <person name="Allan A."/>
            <person name="Chen A."/>
            <person name="Janssen B."/>
            <person name="Plunkett B."/>
            <person name="Dwamena C."/>
            <person name="Voogd C."/>
            <person name="Leif D."/>
            <person name="Lafferty D."/>
            <person name="Souleyre E."/>
            <person name="Varkonyi-Gasic E."/>
            <person name="Gambi F."/>
            <person name="Hanley J."/>
            <person name="Yao J.-L."/>
            <person name="Cheung J."/>
            <person name="David K."/>
            <person name="Warren B."/>
            <person name="Marsh K."/>
            <person name="Snowden K."/>
            <person name="Lin-Wang K."/>
            <person name="Brian L."/>
            <person name="Martinez-Sanchez M."/>
            <person name="Wang M."/>
            <person name="Ileperuma N."/>
            <person name="Macnee N."/>
            <person name="Campin R."/>
            <person name="Mcatee P."/>
            <person name="Drummond R."/>
            <person name="Espley R."/>
            <person name="Ireland H."/>
            <person name="Wu R."/>
            <person name="Atkinson R."/>
            <person name="Karunairetnam S."/>
            <person name="Bulley S."/>
            <person name="Chunkath S."/>
            <person name="Hanley Z."/>
            <person name="Storey R."/>
            <person name="Thrimawithana A."/>
            <person name="Thomson S."/>
            <person name="David C."/>
            <person name="Testolin R."/>
        </authorList>
    </citation>
    <scope>NUCLEOTIDE SEQUENCE [LARGE SCALE GENOMIC DNA]</scope>
    <source>
        <strain evidence="3">cv. Red5</strain>
        <tissue evidence="2">Young leaf</tissue>
    </source>
</reference>
<dbReference type="EMBL" id="NKQK01000002">
    <property type="protein sequence ID" value="PSS34606.1"/>
    <property type="molecule type" value="Genomic_DNA"/>
</dbReference>
<dbReference type="InParanoid" id="A0A2R6RX68"/>
<name>A0A2R6RX68_ACTCC</name>
<accession>A0A2R6RX68</accession>
<keyword evidence="1" id="KW-1133">Transmembrane helix</keyword>
<organism evidence="2 3">
    <name type="scientific">Actinidia chinensis var. chinensis</name>
    <name type="common">Chinese soft-hair kiwi</name>
    <dbReference type="NCBI Taxonomy" id="1590841"/>
    <lineage>
        <taxon>Eukaryota</taxon>
        <taxon>Viridiplantae</taxon>
        <taxon>Streptophyta</taxon>
        <taxon>Embryophyta</taxon>
        <taxon>Tracheophyta</taxon>
        <taxon>Spermatophyta</taxon>
        <taxon>Magnoliopsida</taxon>
        <taxon>eudicotyledons</taxon>
        <taxon>Gunneridae</taxon>
        <taxon>Pentapetalae</taxon>
        <taxon>asterids</taxon>
        <taxon>Ericales</taxon>
        <taxon>Actinidiaceae</taxon>
        <taxon>Actinidia</taxon>
    </lineage>
</organism>
<keyword evidence="1" id="KW-0472">Membrane</keyword>
<keyword evidence="3" id="KW-1185">Reference proteome</keyword>
<dbReference type="Gramene" id="PSS34606">
    <property type="protein sequence ID" value="PSS34606"/>
    <property type="gene ID" value="CEY00_Acc01709"/>
</dbReference>
<dbReference type="InterPro" id="IPR004158">
    <property type="entry name" value="DUF247_pln"/>
</dbReference>
<sequence>MVLEQLLSGQKRVREKLTSSIKDKLSRLPHSYRSPCIYRVPERLRKVNEEAFTPRLVSIGPLHDRNKPHLQAMEDYKLRCLRSFLNRYDNVFVIVDFIVREEEVIRQHYEDQTKLSTLSSEVFCEMILLDSVFMVQLLLTSYRRTYKKQKDEIFDKHWMRCDLLHDMILIENQIPLFVPRTLYSNIVGQPLADMPDKYPFTNLVRDYFCTEGLHVSLPAGGKQPRHLVEYLRMAHIPQVEHNGAAEQSNIEAGGGRSLSRPRWREFCNCCPSSSNSLCCCCFAPKKMAHDIPQAEHNAAEQSDIEAGGGRSCSSNLCCCCFAPKLENKKNSPPNSAKQLQEAGVKFEKGRGSCLVDIKFVKGTLTVPGLKINEWTETFFRNLIAFEQCERMSPRHISDYIIFMDRLINTYKDVDVLINNKIFENHLNDSKEVSELFNNLYKETTTEQRDYLINFGETYGENYRNKETITDHFVKISDELNDYSRDCWHRWKATWYNWKVNLKEDYFKSPWSVISVVAAFVLLVLTVVQTACSIISL</sequence>
<dbReference type="STRING" id="1590841.A0A2R6RX68"/>
<proteinExistence type="predicted"/>
<dbReference type="PANTHER" id="PTHR31170:SF20">
    <property type="entry name" value="DUF247 DOMAIN PROTEIN"/>
    <property type="match status" value="1"/>
</dbReference>
<dbReference type="PANTHER" id="PTHR31170">
    <property type="entry name" value="BNAC04G53230D PROTEIN"/>
    <property type="match status" value="1"/>
</dbReference>